<evidence type="ECO:0000256" key="1">
    <source>
        <dbReference type="SAM" id="Phobius"/>
    </source>
</evidence>
<dbReference type="AlphaFoldDB" id="A0A3B5KY51"/>
<sequence length="121" mass="13860">MCFCSSTPGSNDSIRSCMPSSAEVGKIRKYYVDKKKSTFYEVGAPVSHQQQANKTKTTAMIFTLLEGILPFSLFAILIFLMTYLIFKLVCNKIPVNFVHFEENPPFTETLWKKPELWSCFL</sequence>
<keyword evidence="3" id="KW-1185">Reference proteome</keyword>
<accession>A0A3B5KY51</accession>
<organism evidence="2 3">
    <name type="scientific">Xiphophorus couchianus</name>
    <name type="common">Monterrey platyfish</name>
    <dbReference type="NCBI Taxonomy" id="32473"/>
    <lineage>
        <taxon>Eukaryota</taxon>
        <taxon>Metazoa</taxon>
        <taxon>Chordata</taxon>
        <taxon>Craniata</taxon>
        <taxon>Vertebrata</taxon>
        <taxon>Euteleostomi</taxon>
        <taxon>Actinopterygii</taxon>
        <taxon>Neopterygii</taxon>
        <taxon>Teleostei</taxon>
        <taxon>Neoteleostei</taxon>
        <taxon>Acanthomorphata</taxon>
        <taxon>Ovalentaria</taxon>
        <taxon>Atherinomorphae</taxon>
        <taxon>Cyprinodontiformes</taxon>
        <taxon>Poeciliidae</taxon>
        <taxon>Poeciliinae</taxon>
        <taxon>Xiphophorus</taxon>
    </lineage>
</organism>
<dbReference type="Proteomes" id="UP000261380">
    <property type="component" value="Unplaced"/>
</dbReference>
<dbReference type="Ensembl" id="ENSXCOT00000000487.1">
    <property type="protein sequence ID" value="ENSXCOP00000000479.1"/>
    <property type="gene ID" value="ENSXCOG00000000422.1"/>
</dbReference>
<evidence type="ECO:0000313" key="3">
    <source>
        <dbReference type="Proteomes" id="UP000261380"/>
    </source>
</evidence>
<name>A0A3B5KY51_9TELE</name>
<keyword evidence="1" id="KW-1133">Transmembrane helix</keyword>
<protein>
    <submittedName>
        <fullName evidence="2">Uncharacterized protein</fullName>
    </submittedName>
</protein>
<keyword evidence="1" id="KW-0812">Transmembrane</keyword>
<feature type="transmembrane region" description="Helical" evidence="1">
    <location>
        <begin position="59"/>
        <end position="86"/>
    </location>
</feature>
<keyword evidence="1" id="KW-0472">Membrane</keyword>
<reference evidence="2" key="1">
    <citation type="submission" date="2025-08" db="UniProtKB">
        <authorList>
            <consortium name="Ensembl"/>
        </authorList>
    </citation>
    <scope>IDENTIFICATION</scope>
</reference>
<dbReference type="GeneTree" id="ENSGT01110000271749"/>
<evidence type="ECO:0000313" key="2">
    <source>
        <dbReference type="Ensembl" id="ENSXCOP00000000479.1"/>
    </source>
</evidence>
<reference evidence="2" key="2">
    <citation type="submission" date="2025-09" db="UniProtKB">
        <authorList>
            <consortium name="Ensembl"/>
        </authorList>
    </citation>
    <scope>IDENTIFICATION</scope>
</reference>
<proteinExistence type="predicted"/>